<dbReference type="Gene3D" id="3.40.50.10940">
    <property type="match status" value="1"/>
</dbReference>
<dbReference type="InterPro" id="IPR003762">
    <property type="entry name" value="Lara_isomerase"/>
</dbReference>
<dbReference type="Proteomes" id="UP001165444">
    <property type="component" value="Unassembled WGS sequence"/>
</dbReference>
<dbReference type="CDD" id="cd00578">
    <property type="entry name" value="L-fuc_L-ara-isomerases"/>
    <property type="match status" value="1"/>
</dbReference>
<reference evidence="7 8" key="1">
    <citation type="submission" date="2022-03" db="EMBL/GenBank/DDBJ databases">
        <title>Parabacteroides sp. nov. isolated from swine feces.</title>
        <authorList>
            <person name="Bak J.E."/>
        </authorList>
    </citation>
    <scope>NUCLEOTIDE SEQUENCE [LARGE SCALE GENOMIC DNA]</scope>
    <source>
        <strain evidence="7 8">AGMB00274</strain>
    </source>
</reference>
<dbReference type="InterPro" id="IPR004216">
    <property type="entry name" value="Fuc/Ara_isomerase_C"/>
</dbReference>
<dbReference type="InterPro" id="IPR009015">
    <property type="entry name" value="Fucose_isomerase_N/cen_sf"/>
</dbReference>
<evidence type="ECO:0000256" key="2">
    <source>
        <dbReference type="ARBA" id="ARBA00022935"/>
    </source>
</evidence>
<dbReference type="InterPro" id="IPR038583">
    <property type="entry name" value="AraA_N_sf"/>
</dbReference>
<evidence type="ECO:0000256" key="4">
    <source>
        <dbReference type="ARBA" id="ARBA00023235"/>
    </source>
</evidence>
<sequence>MEDRTVYAGLVGVGLDTYWPQFSGLYERLCGYRKQIAKQLEQEHVCVVDGGMVDEPEKAITVAAELERKSIDVLLVYISTYALSSTVLPLVQRLKVPVLLLNIQPTPCIDYAYLNGLGDRGLMTGEWLANCQACSVPEFSNVFNRSGIRYEIITGYLDETYVWTELKEWLEAAVAKKGMQNNRMGVLGHYYGGMLDVYSDLTLQSSTFGTHVELLEMCELKAYRDAASSDEIEQKLAEFRERFEVVNECEESELLRAARTSVALDKLIEAHHLGSMAYYYEGYAGNDYENIVTSVIAGNTLLTGKGIPIAGECEIKNVQAMKIMSLLNAGGSFSELYALDFKDDVVLLGHDGPAHFTMAEGRVKLVPLPVYHGKPGKGLSIQMTVRHGDVTLLSVCEGKDGLFLLVAEGESVPGPVLQIGNTNSRYRFACGVRSFIDNWSKAGPSHHCAIGIGHVAGKIKKLASLLNIPCVEVK</sequence>
<comment type="caution">
    <text evidence="7">The sequence shown here is derived from an EMBL/GenBank/DDBJ whole genome shotgun (WGS) entry which is preliminary data.</text>
</comment>
<name>A0ABT0C5T7_9BACT</name>
<keyword evidence="3" id="KW-0464">Manganese</keyword>
<keyword evidence="8" id="KW-1185">Reference proteome</keyword>
<gene>
    <name evidence="7" type="ORF">MUN53_17455</name>
</gene>
<evidence type="ECO:0000256" key="3">
    <source>
        <dbReference type="ARBA" id="ARBA00023211"/>
    </source>
</evidence>
<dbReference type="SUPFAM" id="SSF53743">
    <property type="entry name" value="FucI/AraA N-terminal and middle domains"/>
    <property type="match status" value="1"/>
</dbReference>
<evidence type="ECO:0000256" key="5">
    <source>
        <dbReference type="ARBA" id="ARBA00023277"/>
    </source>
</evidence>
<dbReference type="InterPro" id="IPR024664">
    <property type="entry name" value="Ara_Isoase_C"/>
</dbReference>
<evidence type="ECO:0000256" key="1">
    <source>
        <dbReference type="ARBA" id="ARBA00022723"/>
    </source>
</evidence>
<evidence type="ECO:0000313" key="7">
    <source>
        <dbReference type="EMBL" id="MCJ2382369.1"/>
    </source>
</evidence>
<keyword evidence="2" id="KW-0054">Arabinose catabolism</keyword>
<dbReference type="PANTHER" id="PTHR38464">
    <property type="entry name" value="L-ARABINOSE ISOMERASE"/>
    <property type="match status" value="1"/>
</dbReference>
<dbReference type="EMBL" id="JAKZMM010000076">
    <property type="protein sequence ID" value="MCJ2382369.1"/>
    <property type="molecule type" value="Genomic_DNA"/>
</dbReference>
<accession>A0ABT0C5T7</accession>
<keyword evidence="5" id="KW-0119">Carbohydrate metabolism</keyword>
<keyword evidence="1" id="KW-0479">Metal-binding</keyword>
<dbReference type="RefSeq" id="WP_243326661.1">
    <property type="nucleotide sequence ID" value="NZ_JAKZMM010000076.1"/>
</dbReference>
<dbReference type="PANTHER" id="PTHR38464:SF1">
    <property type="entry name" value="L-ARABINOSE ISOMERASE"/>
    <property type="match status" value="1"/>
</dbReference>
<dbReference type="SUPFAM" id="SSF50443">
    <property type="entry name" value="FucI/AraA C-terminal domain-like"/>
    <property type="match status" value="1"/>
</dbReference>
<dbReference type="Pfam" id="PF11762">
    <property type="entry name" value="Arabinose_Iso_C"/>
    <property type="match status" value="1"/>
</dbReference>
<feature type="domain" description="L-arabinose isomerase C-terminal" evidence="6">
    <location>
        <begin position="331"/>
        <end position="468"/>
    </location>
</feature>
<protein>
    <submittedName>
        <fullName evidence="7">L-fucose/L-arabinose isomerase family protein</fullName>
    </submittedName>
</protein>
<evidence type="ECO:0000313" key="8">
    <source>
        <dbReference type="Proteomes" id="UP001165444"/>
    </source>
</evidence>
<organism evidence="7 8">
    <name type="scientific">Parabacteroides faecalis</name>
    <dbReference type="NCBI Taxonomy" id="2924040"/>
    <lineage>
        <taxon>Bacteria</taxon>
        <taxon>Pseudomonadati</taxon>
        <taxon>Bacteroidota</taxon>
        <taxon>Bacteroidia</taxon>
        <taxon>Bacteroidales</taxon>
        <taxon>Tannerellaceae</taxon>
        <taxon>Parabacteroides</taxon>
    </lineage>
</organism>
<evidence type="ECO:0000259" key="6">
    <source>
        <dbReference type="Pfam" id="PF11762"/>
    </source>
</evidence>
<proteinExistence type="predicted"/>
<dbReference type="GO" id="GO:0016853">
    <property type="term" value="F:isomerase activity"/>
    <property type="evidence" value="ECO:0007669"/>
    <property type="project" value="UniProtKB-KW"/>
</dbReference>
<keyword evidence="4 7" id="KW-0413">Isomerase</keyword>